<evidence type="ECO:0000313" key="4">
    <source>
        <dbReference type="Proteomes" id="UP000053676"/>
    </source>
</evidence>
<dbReference type="AlphaFoldDB" id="W2U0R1"/>
<evidence type="ECO:0008006" key="5">
    <source>
        <dbReference type="Google" id="ProtNLM"/>
    </source>
</evidence>
<feature type="non-terminal residue" evidence="3">
    <location>
        <position position="1"/>
    </location>
</feature>
<dbReference type="KEGG" id="nai:NECAME_16065"/>
<dbReference type="Proteomes" id="UP000053676">
    <property type="component" value="Unassembled WGS sequence"/>
</dbReference>
<sequence length="450" mass="47105">IQYSPYSGYKDKHAMIFYVEQFQDLADQIACQLESLEIDYSREVLLKPNDIKLYEFLNHTSTLHITVTITMALKIEEMCRNDVVLLHMKQIDKKWLGHVITPRTDMIIPLVSEDGEPMFDSLMILMETVAMAWGPLYFTPDKSKYKSLKLIEKAVKSKLVLVPSLAVCMVFLVGVVGVISFFAKRKKQKAEEKSLQKRKSFLLAEWGDENFQGTPMWNIEGEPLLAPIDIVGNPNEALLQLPRDPRPTRGSNEQLVEQGYQAEVNYDCYYHAISPCYPKNTNFGRMITGPPGCPGCPGIPSGPGRPGLPGGPGGPGGPGDGYPPSAAGAPGGPGVPGWPGAPALPGAPAGPASPAGPGGPAPPAALVPGIPSGPGGPGGPFGPGVPGGPGGHLIHPPAPPPKLIAIPSLPLLPGTPGGPASPGSPGCPGGPGGPAGQRADTGPQLQCAGH</sequence>
<protein>
    <recommendedName>
        <fullName evidence="5">Collagen triple helix repeat protein</fullName>
    </recommendedName>
</protein>
<keyword evidence="2" id="KW-0472">Membrane</keyword>
<evidence type="ECO:0000256" key="1">
    <source>
        <dbReference type="SAM" id="MobiDB-lite"/>
    </source>
</evidence>
<evidence type="ECO:0000313" key="3">
    <source>
        <dbReference type="EMBL" id="ETN86892.1"/>
    </source>
</evidence>
<feature type="compositionally biased region" description="Low complexity" evidence="1">
    <location>
        <begin position="403"/>
        <end position="414"/>
    </location>
</feature>
<keyword evidence="2" id="KW-1133">Transmembrane helix</keyword>
<dbReference type="OrthoDB" id="5858961at2759"/>
<feature type="compositionally biased region" description="Gly residues" evidence="1">
    <location>
        <begin position="372"/>
        <end position="391"/>
    </location>
</feature>
<keyword evidence="4" id="KW-1185">Reference proteome</keyword>
<name>W2U0R1_NECAM</name>
<accession>W2U0R1</accession>
<feature type="compositionally biased region" description="Gly residues" evidence="1">
    <location>
        <begin position="304"/>
        <end position="320"/>
    </location>
</feature>
<feature type="transmembrane region" description="Helical" evidence="2">
    <location>
        <begin position="159"/>
        <end position="183"/>
    </location>
</feature>
<dbReference type="EMBL" id="KI657476">
    <property type="protein sequence ID" value="ETN86892.1"/>
    <property type="molecule type" value="Genomic_DNA"/>
</dbReference>
<keyword evidence="2" id="KW-0812">Transmembrane</keyword>
<organism evidence="3 4">
    <name type="scientific">Necator americanus</name>
    <name type="common">Human hookworm</name>
    <dbReference type="NCBI Taxonomy" id="51031"/>
    <lineage>
        <taxon>Eukaryota</taxon>
        <taxon>Metazoa</taxon>
        <taxon>Ecdysozoa</taxon>
        <taxon>Nematoda</taxon>
        <taxon>Chromadorea</taxon>
        <taxon>Rhabditida</taxon>
        <taxon>Rhabditina</taxon>
        <taxon>Rhabditomorpha</taxon>
        <taxon>Strongyloidea</taxon>
        <taxon>Ancylostomatidae</taxon>
        <taxon>Bunostominae</taxon>
        <taxon>Necator</taxon>
    </lineage>
</organism>
<feature type="region of interest" description="Disordered" evidence="1">
    <location>
        <begin position="298"/>
        <end position="450"/>
    </location>
</feature>
<reference evidence="4" key="1">
    <citation type="journal article" date="2014" name="Nat. Genet.">
        <title>Genome of the human hookworm Necator americanus.</title>
        <authorList>
            <person name="Tang Y.T."/>
            <person name="Gao X."/>
            <person name="Rosa B.A."/>
            <person name="Abubucker S."/>
            <person name="Hallsworth-Pepin K."/>
            <person name="Martin J."/>
            <person name="Tyagi R."/>
            <person name="Heizer E."/>
            <person name="Zhang X."/>
            <person name="Bhonagiri-Palsikar V."/>
            <person name="Minx P."/>
            <person name="Warren W.C."/>
            <person name="Wang Q."/>
            <person name="Zhan B."/>
            <person name="Hotez P.J."/>
            <person name="Sternberg P.W."/>
            <person name="Dougall A."/>
            <person name="Gaze S.T."/>
            <person name="Mulvenna J."/>
            <person name="Sotillo J."/>
            <person name="Ranganathan S."/>
            <person name="Rabelo E.M."/>
            <person name="Wilson R.K."/>
            <person name="Felgner P.L."/>
            <person name="Bethony J."/>
            <person name="Hawdon J.M."/>
            <person name="Gasser R.B."/>
            <person name="Loukas A."/>
            <person name="Mitreva M."/>
        </authorList>
    </citation>
    <scope>NUCLEOTIDE SEQUENCE [LARGE SCALE GENOMIC DNA]</scope>
</reference>
<feature type="compositionally biased region" description="Low complexity" evidence="1">
    <location>
        <begin position="338"/>
        <end position="355"/>
    </location>
</feature>
<evidence type="ECO:0000256" key="2">
    <source>
        <dbReference type="SAM" id="Phobius"/>
    </source>
</evidence>
<feature type="compositionally biased region" description="Gly residues" evidence="1">
    <location>
        <begin position="426"/>
        <end position="435"/>
    </location>
</feature>
<gene>
    <name evidence="3" type="ORF">NECAME_16065</name>
</gene>
<proteinExistence type="predicted"/>